<dbReference type="InterPro" id="IPR023631">
    <property type="entry name" value="Amidase_dom"/>
</dbReference>
<comment type="caution">
    <text evidence="4">The sequence shown here is derived from an EMBL/GenBank/DDBJ whole genome shotgun (WGS) entry which is preliminary data.</text>
</comment>
<evidence type="ECO:0000313" key="4">
    <source>
        <dbReference type="EMBL" id="MEW9305558.1"/>
    </source>
</evidence>
<dbReference type="EMBL" id="JBFNQD010000002">
    <property type="protein sequence ID" value="MEW9305558.1"/>
    <property type="molecule type" value="Genomic_DNA"/>
</dbReference>
<organism evidence="4 5">
    <name type="scientific">Labrys neptuniae</name>
    <dbReference type="NCBI Taxonomy" id="376174"/>
    <lineage>
        <taxon>Bacteria</taxon>
        <taxon>Pseudomonadati</taxon>
        <taxon>Pseudomonadota</taxon>
        <taxon>Alphaproteobacteria</taxon>
        <taxon>Hyphomicrobiales</taxon>
        <taxon>Xanthobacteraceae</taxon>
        <taxon>Labrys</taxon>
    </lineage>
</organism>
<keyword evidence="5" id="KW-1185">Reference proteome</keyword>
<dbReference type="PROSITE" id="PS51318">
    <property type="entry name" value="TAT"/>
    <property type="match status" value="1"/>
</dbReference>
<dbReference type="InterPro" id="IPR000120">
    <property type="entry name" value="Amidase"/>
</dbReference>
<evidence type="ECO:0000256" key="1">
    <source>
        <dbReference type="ARBA" id="ARBA00003871"/>
    </source>
</evidence>
<dbReference type="InterPro" id="IPR006311">
    <property type="entry name" value="TAT_signal"/>
</dbReference>
<dbReference type="RefSeq" id="WP_367623578.1">
    <property type="nucleotide sequence ID" value="NZ_JBFNQD010000002.1"/>
</dbReference>
<protein>
    <recommendedName>
        <fullName evidence="2">Indoleacetamide hydrolase</fullName>
    </recommendedName>
</protein>
<evidence type="ECO:0000313" key="5">
    <source>
        <dbReference type="Proteomes" id="UP001555786"/>
    </source>
</evidence>
<evidence type="ECO:0000256" key="2">
    <source>
        <dbReference type="ARBA" id="ARBA00021874"/>
    </source>
</evidence>
<dbReference type="PANTHER" id="PTHR11895:SF76">
    <property type="entry name" value="INDOLEACETAMIDE HYDROLASE"/>
    <property type="match status" value="1"/>
</dbReference>
<dbReference type="InterPro" id="IPR020556">
    <property type="entry name" value="Amidase_CS"/>
</dbReference>
<dbReference type="Gene3D" id="3.90.1300.10">
    <property type="entry name" value="Amidase signature (AS) domain"/>
    <property type="match status" value="1"/>
</dbReference>
<dbReference type="InterPro" id="IPR036928">
    <property type="entry name" value="AS_sf"/>
</dbReference>
<reference evidence="4 5" key="1">
    <citation type="submission" date="2024-07" db="EMBL/GenBank/DDBJ databases">
        <title>Description of Labrys sedimenti sp. nov., isolated from a diclofenac-degrading enrichment culture.</title>
        <authorList>
            <person name="Tancsics A."/>
            <person name="Csepanyi A."/>
        </authorList>
    </citation>
    <scope>NUCLEOTIDE SEQUENCE [LARGE SCALE GENOMIC DNA]</scope>
    <source>
        <strain evidence="4 5">LMG 23578</strain>
    </source>
</reference>
<comment type="function">
    <text evidence="1">Hydrolyzes indole-3-acetamide (IAM) into indole-3-acetic acid (IAA).</text>
</comment>
<evidence type="ECO:0000259" key="3">
    <source>
        <dbReference type="Pfam" id="PF01425"/>
    </source>
</evidence>
<feature type="domain" description="Amidase" evidence="3">
    <location>
        <begin position="79"/>
        <end position="509"/>
    </location>
</feature>
<dbReference type="Proteomes" id="UP001555786">
    <property type="component" value="Unassembled WGS sequence"/>
</dbReference>
<gene>
    <name evidence="4" type="ORF">ABXS05_08425</name>
</gene>
<accession>A0ABV3PK26</accession>
<proteinExistence type="predicted"/>
<dbReference type="NCBIfam" id="NF005686">
    <property type="entry name" value="PRK07486.1"/>
    <property type="match status" value="1"/>
</dbReference>
<dbReference type="PANTHER" id="PTHR11895">
    <property type="entry name" value="TRANSAMIDASE"/>
    <property type="match status" value="1"/>
</dbReference>
<sequence length="533" mass="57833">MASKQSGGISQPTQERGISRRGFLNLSAKGLAGAASAALVGQATWSGPALAKTAPSDIVMMDAIPLSQAIKSKSISCVEVMTAYLDHIDRFNPTVNAIVSRQDRGDLLKQAGERDAQLARGDYAGWMHGFPQAIKDLADTKGIPTTQGSPLFKDRIPKADAIFVDRMKRAGSIIIGKTNTPEFGLGSQTYNQVFGTTLNAYDHSKTSGGSSGGAAVSLAMRMLPVADGSDHAGSLRNPSAFNNVLGFRTSFGRVPSPGADVFDAALGVNGPMARNVSDLALLLAVQSGYHAAAPLSLHEDPTRFTEPLKRDLKGVRIAWLGDCGGYLPFEPGVLELCKTALKTFETLGCTVEEARPDYPIENVWRNWLPLRAWQTGSGLKVLYDDPAKRALLKPEAQWEIENYLKLSAVQLSDAAAARTQWYQAVRTFMERYDYFILPSAQVFPFDATTHWPKEVNGRAMDTYHRWMEVVIPVTMSGCPAMSVPVGFNERGLPMGMQLVGRNHAEMSVLQLAYAYEQATGWPQNRLPPALKPA</sequence>
<name>A0ABV3PK26_9HYPH</name>
<dbReference type="Pfam" id="PF01425">
    <property type="entry name" value="Amidase"/>
    <property type="match status" value="1"/>
</dbReference>
<dbReference type="PROSITE" id="PS00571">
    <property type="entry name" value="AMIDASES"/>
    <property type="match status" value="1"/>
</dbReference>
<dbReference type="SUPFAM" id="SSF75304">
    <property type="entry name" value="Amidase signature (AS) enzymes"/>
    <property type="match status" value="1"/>
</dbReference>